<dbReference type="PANTHER" id="PTHR47934">
    <property type="entry name" value="PENTATRICOPEPTIDE REPEAT-CONTAINING PROTEIN PET309, MITOCHONDRIAL"/>
    <property type="match status" value="1"/>
</dbReference>
<dbReference type="InterPro" id="IPR033443">
    <property type="entry name" value="PROP1-like_PPR_dom"/>
</dbReference>
<proteinExistence type="inferred from homology"/>
<evidence type="ECO:0000313" key="5">
    <source>
        <dbReference type="EMBL" id="KAH7564960.1"/>
    </source>
</evidence>
<evidence type="ECO:0000256" key="2">
    <source>
        <dbReference type="ARBA" id="ARBA00022737"/>
    </source>
</evidence>
<dbReference type="Pfam" id="PF01535">
    <property type="entry name" value="PPR"/>
    <property type="match status" value="3"/>
</dbReference>
<dbReference type="EMBL" id="JAFEMO010000009">
    <property type="protein sequence ID" value="KAH7564960.1"/>
    <property type="molecule type" value="Genomic_DNA"/>
</dbReference>
<sequence>MALLTLARRLQRSHQVPLLPTLLHSTTHSHQLHSFSLEFHRTLSIPSQHPHFTSKFSTLHFFSTPTLNDPFALAPPITRTRDPQEPVLLATLKRVAHVESEAQVLACLDESCINANADLVYSVIWELRSVWRLAYLVFNWGQKWGCVDEKICELMLWVLGGCRKFNIAWCLIRDMYKSSINTRRAMLVMIDRYAAANDPGKAVWTFHVMEKFRITPDEEAFIFLLNSLCEHGNIEEAEEFMFLNKNLFPLETEGFNIILNGWCNIFVDVFEAKRIWREMSKCCITPNATSYTHMISCFSKVGNLFDSLRLYDEMKKRGWVPGLKVYNSLIYVLTCENCFKEALKMLEKMKAMDLQPDSATYNSMILPLCEAKRLEEARNILATMTAENHSPTIETYHAFLEGVGYEGTIEVLNRMRIAGLSPNEDTFVLILGKFFKLEQPENALKIWTEMKQYEVVPCSTHYRVLVEGLASCGLLMKAKEYYAEMKSFGFLDDPKIKKLLNEPVQGKKDKQNQQVGKVKGDRGVKLWKGKMRWIKNRRQSRKRKTN</sequence>
<reference evidence="5 6" key="1">
    <citation type="submission" date="2021-02" db="EMBL/GenBank/DDBJ databases">
        <title>Plant Genome Project.</title>
        <authorList>
            <person name="Zhang R.-G."/>
        </authorList>
    </citation>
    <scope>NUCLEOTIDE SEQUENCE [LARGE SCALE GENOMIC DNA]</scope>
    <source>
        <tissue evidence="5">Leaves</tissue>
    </source>
</reference>
<dbReference type="Proteomes" id="UP000827721">
    <property type="component" value="Unassembled WGS sequence"/>
</dbReference>
<dbReference type="InterPro" id="IPR011990">
    <property type="entry name" value="TPR-like_helical_dom_sf"/>
</dbReference>
<dbReference type="Gene3D" id="1.25.40.10">
    <property type="entry name" value="Tetratricopeptide repeat domain"/>
    <property type="match status" value="3"/>
</dbReference>
<feature type="repeat" description="PPR" evidence="3">
    <location>
        <begin position="322"/>
        <end position="356"/>
    </location>
</feature>
<organism evidence="5 6">
    <name type="scientific">Xanthoceras sorbifolium</name>
    <dbReference type="NCBI Taxonomy" id="99658"/>
    <lineage>
        <taxon>Eukaryota</taxon>
        <taxon>Viridiplantae</taxon>
        <taxon>Streptophyta</taxon>
        <taxon>Embryophyta</taxon>
        <taxon>Tracheophyta</taxon>
        <taxon>Spermatophyta</taxon>
        <taxon>Magnoliopsida</taxon>
        <taxon>eudicotyledons</taxon>
        <taxon>Gunneridae</taxon>
        <taxon>Pentapetalae</taxon>
        <taxon>rosids</taxon>
        <taxon>malvids</taxon>
        <taxon>Sapindales</taxon>
        <taxon>Sapindaceae</taxon>
        <taxon>Xanthoceroideae</taxon>
        <taxon>Xanthoceras</taxon>
    </lineage>
</organism>
<evidence type="ECO:0000259" key="4">
    <source>
        <dbReference type="Pfam" id="PF17177"/>
    </source>
</evidence>
<feature type="repeat" description="PPR" evidence="3">
    <location>
        <begin position="423"/>
        <end position="457"/>
    </location>
</feature>
<feature type="repeat" description="PPR" evidence="3">
    <location>
        <begin position="287"/>
        <end position="321"/>
    </location>
</feature>
<evidence type="ECO:0000313" key="6">
    <source>
        <dbReference type="Proteomes" id="UP000827721"/>
    </source>
</evidence>
<feature type="repeat" description="PPR" evidence="3">
    <location>
        <begin position="357"/>
        <end position="391"/>
    </location>
</feature>
<gene>
    <name evidence="5" type="ORF">JRO89_XS09G0092400</name>
</gene>
<name>A0ABQ8HKT8_9ROSI</name>
<keyword evidence="6" id="KW-1185">Reference proteome</keyword>
<protein>
    <recommendedName>
        <fullName evidence="4">PROP1-like PPR domain-containing protein</fullName>
    </recommendedName>
</protein>
<dbReference type="PANTHER" id="PTHR47934:SF28">
    <property type="entry name" value="OS04G0488500 PROTEIN"/>
    <property type="match status" value="1"/>
</dbReference>
<dbReference type="InterPro" id="IPR051114">
    <property type="entry name" value="Mito_RNA_Proc_CCM1"/>
</dbReference>
<dbReference type="InterPro" id="IPR002885">
    <property type="entry name" value="PPR_rpt"/>
</dbReference>
<dbReference type="PROSITE" id="PS51375">
    <property type="entry name" value="PPR"/>
    <property type="match status" value="4"/>
</dbReference>
<comment type="similarity">
    <text evidence="1">Belongs to the PPR family. P subfamily.</text>
</comment>
<accession>A0ABQ8HKT8</accession>
<keyword evidence="2" id="KW-0677">Repeat</keyword>
<comment type="caution">
    <text evidence="5">The sequence shown here is derived from an EMBL/GenBank/DDBJ whole genome shotgun (WGS) entry which is preliminary data.</text>
</comment>
<feature type="domain" description="PROP1-like PPR" evidence="4">
    <location>
        <begin position="289"/>
        <end position="430"/>
    </location>
</feature>
<dbReference type="Pfam" id="PF17177">
    <property type="entry name" value="PPR_long"/>
    <property type="match status" value="1"/>
</dbReference>
<evidence type="ECO:0000256" key="1">
    <source>
        <dbReference type="ARBA" id="ARBA00007626"/>
    </source>
</evidence>
<evidence type="ECO:0000256" key="3">
    <source>
        <dbReference type="PROSITE-ProRule" id="PRU00708"/>
    </source>
</evidence>
<dbReference type="NCBIfam" id="TIGR00756">
    <property type="entry name" value="PPR"/>
    <property type="match status" value="2"/>
</dbReference>